<dbReference type="AlphaFoldDB" id="A0AA49GLG2"/>
<dbReference type="PANTHER" id="PTHR10000">
    <property type="entry name" value="PHOSPHOSERINE PHOSPHATASE"/>
    <property type="match status" value="1"/>
</dbReference>
<dbReference type="EMBL" id="CP120682">
    <property type="protein sequence ID" value="WKN36313.1"/>
    <property type="molecule type" value="Genomic_DNA"/>
</dbReference>
<dbReference type="InterPro" id="IPR023214">
    <property type="entry name" value="HAD_sf"/>
</dbReference>
<sequence>MQWIIYTDLDGTLLDFTDYSFTVAQPAVKALQEKSVPLIFCSSKTRVEQEHYRDALTIHAPFIVENGSAILIPKNYFSFELPGVLKEKRVEEGEKYWQVILGADRAYILSEIEKARRSSEIDLWGYADLSLKEIMEITHLSEEFASRAATRDFSETLLKGDKTSEAFLKFTSILRENGLVCVSGGKFHTVMGERSDKGAAVRVLSDLFRREFGEIRTVGLGDSANDLPLLDAVDVPFLVQKPGGNWFEAKNERIIKVDSVGPEGWVKAVQSIGAI</sequence>
<dbReference type="NCBIfam" id="TIGR01484">
    <property type="entry name" value="HAD-SF-IIB"/>
    <property type="match status" value="1"/>
</dbReference>
<keyword evidence="3" id="KW-0460">Magnesium</keyword>
<dbReference type="GO" id="GO:0051479">
    <property type="term" value="P:mannosylglycerate biosynthetic process"/>
    <property type="evidence" value="ECO:0007669"/>
    <property type="project" value="InterPro"/>
</dbReference>
<dbReference type="Pfam" id="PF08282">
    <property type="entry name" value="Hydrolase_3"/>
    <property type="match status" value="1"/>
</dbReference>
<proteinExistence type="predicted"/>
<dbReference type="SFLD" id="SFLDG01142">
    <property type="entry name" value="C2.B.2:_Mannosyl-3-phosphoglyc"/>
    <property type="match status" value="1"/>
</dbReference>
<dbReference type="SUPFAM" id="SSF56784">
    <property type="entry name" value="HAD-like"/>
    <property type="match status" value="1"/>
</dbReference>
<reference evidence="4" key="2">
    <citation type="journal article" date="2024" name="Antonie Van Leeuwenhoek">
        <title>Roseihalotalea indica gen. nov., sp. nov., a halophilic Bacteroidetes from mesopelagic Southwest Indian Ocean with higher carbohydrate metabolic potential.</title>
        <authorList>
            <person name="Chen B."/>
            <person name="Zhang M."/>
            <person name="Lin D."/>
            <person name="Ye J."/>
            <person name="Tang K."/>
        </authorList>
    </citation>
    <scope>NUCLEOTIDE SEQUENCE</scope>
    <source>
        <strain evidence="4">TK19036</strain>
    </source>
</reference>
<dbReference type="GO" id="GO:0005829">
    <property type="term" value="C:cytosol"/>
    <property type="evidence" value="ECO:0007669"/>
    <property type="project" value="TreeGrafter"/>
</dbReference>
<reference evidence="4" key="1">
    <citation type="journal article" date="2023" name="Comput. Struct. Biotechnol. J.">
        <title>Discovery of a novel marine Bacteroidetes with a rich repertoire of carbohydrate-active enzymes.</title>
        <authorList>
            <person name="Chen B."/>
            <person name="Liu G."/>
            <person name="Chen Q."/>
            <person name="Wang H."/>
            <person name="Liu L."/>
            <person name="Tang K."/>
        </authorList>
    </citation>
    <scope>NUCLEOTIDE SEQUENCE</scope>
    <source>
        <strain evidence="4">TK19036</strain>
    </source>
</reference>
<dbReference type="SFLD" id="SFLDS00003">
    <property type="entry name" value="Haloacid_Dehalogenase"/>
    <property type="match status" value="1"/>
</dbReference>
<keyword evidence="2 4" id="KW-0378">Hydrolase</keyword>
<protein>
    <submittedName>
        <fullName evidence="4">HAD-IIB family hydrolase</fullName>
    </submittedName>
</protein>
<name>A0AA49GLG2_9BACT</name>
<keyword evidence="1" id="KW-0479">Metal-binding</keyword>
<dbReference type="GO" id="GO:0000287">
    <property type="term" value="F:magnesium ion binding"/>
    <property type="evidence" value="ECO:0007669"/>
    <property type="project" value="TreeGrafter"/>
</dbReference>
<evidence type="ECO:0000256" key="2">
    <source>
        <dbReference type="ARBA" id="ARBA00022801"/>
    </source>
</evidence>
<dbReference type="InterPro" id="IPR036412">
    <property type="entry name" value="HAD-like_sf"/>
</dbReference>
<dbReference type="Gene3D" id="3.30.980.20">
    <property type="entry name" value="Putative mannosyl-3-phosphoglycerate phosphatase, domain 2"/>
    <property type="match status" value="1"/>
</dbReference>
<evidence type="ECO:0000256" key="1">
    <source>
        <dbReference type="ARBA" id="ARBA00022723"/>
    </source>
</evidence>
<dbReference type="PANTHER" id="PTHR10000:SF8">
    <property type="entry name" value="HAD SUPERFAMILY HYDROLASE-LIKE, TYPE 3"/>
    <property type="match status" value="1"/>
</dbReference>
<dbReference type="Gene3D" id="3.40.50.1000">
    <property type="entry name" value="HAD superfamily/HAD-like"/>
    <property type="match status" value="1"/>
</dbReference>
<dbReference type="InterPro" id="IPR006381">
    <property type="entry name" value="HAD-SF-IIB-MPGP"/>
</dbReference>
<dbReference type="NCBIfam" id="TIGR01486">
    <property type="entry name" value="HAD-SF-IIB-MPGP"/>
    <property type="match status" value="1"/>
</dbReference>
<accession>A0AA49GLG2</accession>
<organism evidence="4">
    <name type="scientific">Roseihalotalea indica</name>
    <dbReference type="NCBI Taxonomy" id="2867963"/>
    <lineage>
        <taxon>Bacteria</taxon>
        <taxon>Pseudomonadati</taxon>
        <taxon>Bacteroidota</taxon>
        <taxon>Cytophagia</taxon>
        <taxon>Cytophagales</taxon>
        <taxon>Catalimonadaceae</taxon>
        <taxon>Roseihalotalea</taxon>
    </lineage>
</organism>
<evidence type="ECO:0000313" key="4">
    <source>
        <dbReference type="EMBL" id="WKN36313.1"/>
    </source>
</evidence>
<gene>
    <name evidence="4" type="ORF">K4G66_28540</name>
</gene>
<dbReference type="SFLD" id="SFLDG01140">
    <property type="entry name" value="C2.B:_Phosphomannomutase_and_P"/>
    <property type="match status" value="1"/>
</dbReference>
<dbReference type="CDD" id="cd07507">
    <property type="entry name" value="HAD_Pase"/>
    <property type="match status" value="1"/>
</dbReference>
<dbReference type="InterPro" id="IPR006379">
    <property type="entry name" value="HAD-SF_hydro_IIB"/>
</dbReference>
<dbReference type="GO" id="GO:0050531">
    <property type="term" value="F:mannosyl-3-phosphoglycerate phosphatase activity"/>
    <property type="evidence" value="ECO:0007669"/>
    <property type="project" value="InterPro"/>
</dbReference>
<evidence type="ECO:0000256" key="3">
    <source>
        <dbReference type="ARBA" id="ARBA00022842"/>
    </source>
</evidence>